<keyword evidence="1" id="KW-1185">Reference proteome</keyword>
<gene>
    <name evidence="2" type="primary">LOC142177985</name>
</gene>
<evidence type="ECO:0000313" key="1">
    <source>
        <dbReference type="Proteomes" id="UP000790787"/>
    </source>
</evidence>
<accession>A0AC58U1M9</accession>
<sequence>MAETGSLQIDHNHPLFLQQIDTPRIALIDIKLTGPENYALWNRSIRMTLLVKNKLGFIDRTWLKSSYRGELAHQWEQCNDVVLSWIGRTVSTKLYPSIIYTSDVRKVWNKIEGMF</sequence>
<organism evidence="1 2">
    <name type="scientific">Nicotiana tabacum</name>
    <name type="common">Common tobacco</name>
    <dbReference type="NCBI Taxonomy" id="4097"/>
    <lineage>
        <taxon>Eukaryota</taxon>
        <taxon>Viridiplantae</taxon>
        <taxon>Streptophyta</taxon>
        <taxon>Embryophyta</taxon>
        <taxon>Tracheophyta</taxon>
        <taxon>Spermatophyta</taxon>
        <taxon>Magnoliopsida</taxon>
        <taxon>eudicotyledons</taxon>
        <taxon>Gunneridae</taxon>
        <taxon>Pentapetalae</taxon>
        <taxon>asterids</taxon>
        <taxon>lamiids</taxon>
        <taxon>Solanales</taxon>
        <taxon>Solanaceae</taxon>
        <taxon>Nicotianoideae</taxon>
        <taxon>Nicotianeae</taxon>
        <taxon>Nicotiana</taxon>
    </lineage>
</organism>
<proteinExistence type="predicted"/>
<protein>
    <submittedName>
        <fullName evidence="2">Uncharacterized protein LOC142177985</fullName>
    </submittedName>
</protein>
<dbReference type="Proteomes" id="UP000790787">
    <property type="component" value="Chromosome 3"/>
</dbReference>
<evidence type="ECO:0000313" key="2">
    <source>
        <dbReference type="RefSeq" id="XP_075103360.1"/>
    </source>
</evidence>
<name>A0AC58U1M9_TOBAC</name>
<reference evidence="1" key="1">
    <citation type="journal article" date="2014" name="Nat. Commun.">
        <title>The tobacco genome sequence and its comparison with those of tomato and potato.</title>
        <authorList>
            <person name="Sierro N."/>
            <person name="Battey J.N."/>
            <person name="Ouadi S."/>
            <person name="Bakaher N."/>
            <person name="Bovet L."/>
            <person name="Willig A."/>
            <person name="Goepfert S."/>
            <person name="Peitsch M.C."/>
            <person name="Ivanov N.V."/>
        </authorList>
    </citation>
    <scope>NUCLEOTIDE SEQUENCE [LARGE SCALE GENOMIC DNA]</scope>
</reference>
<dbReference type="RefSeq" id="XP_075103360.1">
    <property type="nucleotide sequence ID" value="XM_075247259.1"/>
</dbReference>
<reference evidence="2" key="2">
    <citation type="submission" date="2025-08" db="UniProtKB">
        <authorList>
            <consortium name="RefSeq"/>
        </authorList>
    </citation>
    <scope>IDENTIFICATION</scope>
    <source>
        <tissue evidence="2">Leaf</tissue>
    </source>
</reference>